<protein>
    <submittedName>
        <fullName evidence="2">Glycosyltransferase</fullName>
    </submittedName>
</protein>
<name>A0A4R0PZY7_9SPHI</name>
<gene>
    <name evidence="2" type="ORF">EZ456_01930</name>
</gene>
<dbReference type="AlphaFoldDB" id="A0A4R0PZY7"/>
<dbReference type="SUPFAM" id="SSF53756">
    <property type="entry name" value="UDP-Glycosyltransferase/glycogen phosphorylase"/>
    <property type="match status" value="1"/>
</dbReference>
<dbReference type="GO" id="GO:0016757">
    <property type="term" value="F:glycosyltransferase activity"/>
    <property type="evidence" value="ECO:0007669"/>
    <property type="project" value="InterPro"/>
</dbReference>
<dbReference type="PANTHER" id="PTHR45947:SF3">
    <property type="entry name" value="SULFOQUINOVOSYL TRANSFERASE SQD2"/>
    <property type="match status" value="1"/>
</dbReference>
<dbReference type="Pfam" id="PF00534">
    <property type="entry name" value="Glycos_transf_1"/>
    <property type="match status" value="1"/>
</dbReference>
<comment type="caution">
    <text evidence="2">The sequence shown here is derived from an EMBL/GenBank/DDBJ whole genome shotgun (WGS) entry which is preliminary data.</text>
</comment>
<dbReference type="Gene3D" id="3.40.50.2000">
    <property type="entry name" value="Glycogen Phosphorylase B"/>
    <property type="match status" value="2"/>
</dbReference>
<evidence type="ECO:0000313" key="2">
    <source>
        <dbReference type="EMBL" id="TCD28943.1"/>
    </source>
</evidence>
<dbReference type="OrthoDB" id="9790710at2"/>
<dbReference type="RefSeq" id="WP_131526814.1">
    <property type="nucleotide sequence ID" value="NZ_SJSO01000002.1"/>
</dbReference>
<dbReference type="PANTHER" id="PTHR45947">
    <property type="entry name" value="SULFOQUINOVOSYL TRANSFERASE SQD2"/>
    <property type="match status" value="1"/>
</dbReference>
<reference evidence="2 3" key="1">
    <citation type="submission" date="2019-02" db="EMBL/GenBank/DDBJ databases">
        <title>Pedobacter sp. RP-3-21 sp. nov., isolated from Arctic soil.</title>
        <authorList>
            <person name="Dahal R.H."/>
        </authorList>
    </citation>
    <scope>NUCLEOTIDE SEQUENCE [LARGE SCALE GENOMIC DNA]</scope>
    <source>
        <strain evidence="2 3">RP-3-21</strain>
    </source>
</reference>
<proteinExistence type="predicted"/>
<dbReference type="CDD" id="cd03801">
    <property type="entry name" value="GT4_PimA-like"/>
    <property type="match status" value="1"/>
</dbReference>
<organism evidence="2 3">
    <name type="scientific">Pedobacter psychrodurus</name>
    <dbReference type="NCBI Taxonomy" id="2530456"/>
    <lineage>
        <taxon>Bacteria</taxon>
        <taxon>Pseudomonadati</taxon>
        <taxon>Bacteroidota</taxon>
        <taxon>Sphingobacteriia</taxon>
        <taxon>Sphingobacteriales</taxon>
        <taxon>Sphingobacteriaceae</taxon>
        <taxon>Pedobacter</taxon>
    </lineage>
</organism>
<feature type="domain" description="Glycosyl transferase family 1" evidence="1">
    <location>
        <begin position="198"/>
        <end position="363"/>
    </location>
</feature>
<dbReference type="InterPro" id="IPR001296">
    <property type="entry name" value="Glyco_trans_1"/>
</dbReference>
<dbReference type="EMBL" id="SJSO01000002">
    <property type="protein sequence ID" value="TCD28943.1"/>
    <property type="molecule type" value="Genomic_DNA"/>
</dbReference>
<keyword evidence="3" id="KW-1185">Reference proteome</keyword>
<evidence type="ECO:0000313" key="3">
    <source>
        <dbReference type="Proteomes" id="UP000293925"/>
    </source>
</evidence>
<evidence type="ECO:0000259" key="1">
    <source>
        <dbReference type="Pfam" id="PF00534"/>
    </source>
</evidence>
<dbReference type="Proteomes" id="UP000293925">
    <property type="component" value="Unassembled WGS sequence"/>
</dbReference>
<keyword evidence="2" id="KW-0808">Transferase</keyword>
<dbReference type="InterPro" id="IPR050194">
    <property type="entry name" value="Glycosyltransferase_grp1"/>
</dbReference>
<sequence length="388" mass="44219">MKKLAIITTHPIQYYAPVFRLLAKYLEIKVYYTLGDYSLNKFDHGFKQEIAWDIPLLDGYEYEFVKNTSKEPGTHHFKGIINPDINANLKKYSPNAILVYGWAYSAHLSILRHFSNQIPIYFRGDSVLLDSTDPLKKIFRKLLLTWVYSHVKKAFYVGTANKDYFNNFGLKEQQLFFAPHAIENERFLNEGIKDNIGIRQDIGLSDKDVLILFAGKFEQKKDPLLLLEAFFELNLPHVHLLFVGNGILESILKDQVKSREINRVYFMDFQNQSKMPTVYQACDLFCLPSKGPNETWGLAVNEAMAAGKAVLVSTVVGCASDLVKAGVNGEVFQPGNLNALKQKIEKLTSHKHELVQMGKASKEMIKNWSFEKQVKAIVDTINADKDAK</sequence>
<accession>A0A4R0PZY7</accession>